<protein>
    <submittedName>
        <fullName evidence="7">Dynein beta chain, ciliary</fullName>
    </submittedName>
</protein>
<dbReference type="Pfam" id="PF12781">
    <property type="entry name" value="AAA_9"/>
    <property type="match status" value="1"/>
</dbReference>
<name>A0AA35SGZ8_GEOBA</name>
<proteinExistence type="inferred from homology"/>
<dbReference type="Pfam" id="PF12780">
    <property type="entry name" value="AAA_8"/>
    <property type="match status" value="1"/>
</dbReference>
<sequence length="1302" mass="145949">MGGHLSHTNKLIFDYWWRHSFADLGLTHPVPGLIWDYCPDPGTPGFVPCFSTHLALSSSPSPGFKADSPAPFVSTSRADAVAHVAQRLVSQGSPVLLVGALGSGKTVLLQQILSKTTSNDVTLQHYYASQFTTGQSFWSCLKEQLEWKWGRNFAPQGSGNRRLVCFLDDLHNSAPAGSLGEMVRCHLTTGGVWEGGACESQRWHHVANTSYVCTASSVVGERRLDLRLARHFTVLHWDGYDSSELETIFSTILSPHLSPTSGAGAGVGEVGERLVQLAVQVHSRLSPLFLPSPRRQHYLFNLRHIAGIFRQLCRWCIEEKEVSARGLVQAWQRESWWTYSGALSSKVDRERYQEVVSHALRKHFCQSDLLPELLQPGSHQLTCSQRENLCRQLQQQLTHHPGLHINLYDTVLEEINRLCQLIRSPFDLSHVVLIGHAHPDPLVQLAAAHCGYTVVRPSLYFSSSLLATSCSPFGMSPASYNEESLRHNLCTLCTEAGVKNQQMLLLVTSVEMLHVSFLGLLHKAVCNGHITHLFPREERTRIISAVRSSVTRAGIAFSPTTAWQFFLSRVRQNLRIVLATPDLRPQGDTPLDVHWMEFLSRVNIHYHQPWTQRDLVDVALHHLNAISVLPPSLRESCAHMLAAIHLQLRARQGLLPAYNSTFQYLVNWFVEKLQESHNLQEEQTGRLRQAMECVEKAREKGGEVEEKLVREERVLEERDEAYRKVLVQLGQDTAISEEQSRLVARQRHRVSDLRKVIPQYELGLQMAGEEKLSLVLHLKRQVVNINHSSLTELRAQQRPQQLIEDLMSAVISIVKSPSADLSWTKGAKRLMANIDRFQELLLAKSQSESDSVTILKSVEPIINRVAPSVDELGSYPGGLAAMQLLEWAQGVVKLHSLLETRVRPLEEKMAAMSSSLAECEDKLRQHEDKMNVLGKRVQGLSEGLESAAVQCSLERDTVQQMKKQLREIQDFVGILAGDYDKWREQLNTADNALTQELGPLAISACIPVYLASLPPHTQLYTLHTLLLPLLRERGVPVACGGQQPPTVVGSFCQPQTSGFSSSYPALCRGVLSRVSSPSFRTQWLEKGHSFPAVLYMSLAALSWRRALLIHDPEDFLSCWLRSWKGEELVVVDYRERDFKFYLAIEQALLCGDPLLVEGVATPIDPSLQPLLEIIHSWSKSEQNPFQFCGRKILANPGFSLFLTTALPLSSFPPTLTCITCPLDFSLGQPWARELLFKTACHVTDSSPDQFDKVSSHTTVVSLEAYTVTLPDEKFKSKTIAMHNSYSPNRALCIPTTVSLEKR</sequence>
<dbReference type="Pfam" id="PF12775">
    <property type="entry name" value="AAA_7"/>
    <property type="match status" value="1"/>
</dbReference>
<accession>A0AA35SGZ8</accession>
<gene>
    <name evidence="7" type="ORF">GBAR_LOCUS16616</name>
</gene>
<dbReference type="PANTHER" id="PTHR46961">
    <property type="entry name" value="DYNEIN HEAVY CHAIN 1, AXONEMAL-LIKE PROTEIN"/>
    <property type="match status" value="1"/>
</dbReference>
<organism evidence="7 8">
    <name type="scientific">Geodia barretti</name>
    <name type="common">Barrett's horny sponge</name>
    <dbReference type="NCBI Taxonomy" id="519541"/>
    <lineage>
        <taxon>Eukaryota</taxon>
        <taxon>Metazoa</taxon>
        <taxon>Porifera</taxon>
        <taxon>Demospongiae</taxon>
        <taxon>Heteroscleromorpha</taxon>
        <taxon>Tetractinellida</taxon>
        <taxon>Astrophorina</taxon>
        <taxon>Geodiidae</taxon>
        <taxon>Geodia</taxon>
    </lineage>
</organism>
<dbReference type="GO" id="GO:0030286">
    <property type="term" value="C:dynein complex"/>
    <property type="evidence" value="ECO:0007669"/>
    <property type="project" value="InterPro"/>
</dbReference>
<keyword evidence="8" id="KW-1185">Reference proteome</keyword>
<reference evidence="7" key="1">
    <citation type="submission" date="2023-03" db="EMBL/GenBank/DDBJ databases">
        <authorList>
            <person name="Steffen K."/>
            <person name="Cardenas P."/>
        </authorList>
    </citation>
    <scope>NUCLEOTIDE SEQUENCE</scope>
</reference>
<dbReference type="Pfam" id="PF17857">
    <property type="entry name" value="AAA_lid_1"/>
    <property type="match status" value="1"/>
</dbReference>
<dbReference type="EMBL" id="CASHTH010002391">
    <property type="protein sequence ID" value="CAI8029239.1"/>
    <property type="molecule type" value="Genomic_DNA"/>
</dbReference>
<comment type="similarity">
    <text evidence="1">Belongs to the dynein heavy chain family.</text>
</comment>
<dbReference type="Gene3D" id="1.20.920.20">
    <property type="match status" value="1"/>
</dbReference>
<dbReference type="Gene3D" id="3.40.50.300">
    <property type="entry name" value="P-loop containing nucleotide triphosphate hydrolases"/>
    <property type="match status" value="3"/>
</dbReference>
<evidence type="ECO:0000259" key="4">
    <source>
        <dbReference type="Pfam" id="PF12780"/>
    </source>
</evidence>
<feature type="domain" description="Dynein heavy chain ATP-binding dynein motor region" evidence="5">
    <location>
        <begin position="1103"/>
        <end position="1226"/>
    </location>
</feature>
<evidence type="ECO:0000256" key="2">
    <source>
        <dbReference type="SAM" id="Coils"/>
    </source>
</evidence>
<feature type="domain" description="Dynein heavy chain 3 AAA+ lid" evidence="6">
    <location>
        <begin position="274"/>
        <end position="365"/>
    </location>
</feature>
<dbReference type="GO" id="GO:0051959">
    <property type="term" value="F:dynein light intermediate chain binding"/>
    <property type="evidence" value="ECO:0007669"/>
    <property type="project" value="InterPro"/>
</dbReference>
<evidence type="ECO:0000259" key="3">
    <source>
        <dbReference type="Pfam" id="PF12777"/>
    </source>
</evidence>
<dbReference type="InterPro" id="IPR026983">
    <property type="entry name" value="DHC"/>
</dbReference>
<feature type="coiled-coil region" evidence="2">
    <location>
        <begin position="909"/>
        <end position="936"/>
    </location>
</feature>
<keyword evidence="2" id="KW-0175">Coiled coil</keyword>
<dbReference type="InterPro" id="IPR024317">
    <property type="entry name" value="Dynein_heavy_chain_D4_dom"/>
</dbReference>
<dbReference type="GO" id="GO:0045505">
    <property type="term" value="F:dynein intermediate chain binding"/>
    <property type="evidence" value="ECO:0007669"/>
    <property type="project" value="InterPro"/>
</dbReference>
<evidence type="ECO:0000313" key="7">
    <source>
        <dbReference type="EMBL" id="CAI8029239.1"/>
    </source>
</evidence>
<evidence type="ECO:0000313" key="8">
    <source>
        <dbReference type="Proteomes" id="UP001174909"/>
    </source>
</evidence>
<dbReference type="InterPro" id="IPR035706">
    <property type="entry name" value="AAA_9"/>
</dbReference>
<dbReference type="Gene3D" id="1.20.920.30">
    <property type="match status" value="1"/>
</dbReference>
<evidence type="ECO:0000259" key="5">
    <source>
        <dbReference type="Pfam" id="PF12781"/>
    </source>
</evidence>
<dbReference type="InterPro" id="IPR024743">
    <property type="entry name" value="Dynein_HC_stalk"/>
</dbReference>
<evidence type="ECO:0000259" key="6">
    <source>
        <dbReference type="Pfam" id="PF17857"/>
    </source>
</evidence>
<dbReference type="PANTHER" id="PTHR46961:SF21">
    <property type="entry name" value="LOW QUALITY PROTEIN: DYNEIN BETA CHAIN, FLAGELLAR OUTER ARM-LIKE"/>
    <property type="match status" value="1"/>
</dbReference>
<feature type="domain" description="Dynein heavy chain AAA module D4" evidence="4">
    <location>
        <begin position="406"/>
        <end position="648"/>
    </location>
</feature>
<dbReference type="InterPro" id="IPR041589">
    <property type="entry name" value="DNAH3_AAA_lid_1"/>
</dbReference>
<dbReference type="GO" id="GO:0007018">
    <property type="term" value="P:microtubule-based movement"/>
    <property type="evidence" value="ECO:0007669"/>
    <property type="project" value="InterPro"/>
</dbReference>
<dbReference type="Proteomes" id="UP001174909">
    <property type="component" value="Unassembled WGS sequence"/>
</dbReference>
<dbReference type="SUPFAM" id="SSF52540">
    <property type="entry name" value="P-loop containing nucleoside triphosphate hydrolases"/>
    <property type="match status" value="1"/>
</dbReference>
<evidence type="ECO:0000256" key="1">
    <source>
        <dbReference type="ARBA" id="ARBA00008887"/>
    </source>
</evidence>
<dbReference type="Pfam" id="PF12777">
    <property type="entry name" value="MT"/>
    <property type="match status" value="1"/>
</dbReference>
<comment type="caution">
    <text evidence="7">The sequence shown here is derived from an EMBL/GenBank/DDBJ whole genome shotgun (WGS) entry which is preliminary data.</text>
</comment>
<dbReference type="InterPro" id="IPR027417">
    <property type="entry name" value="P-loop_NTPase"/>
</dbReference>
<feature type="domain" description="Dynein heavy chain coiled coil stalk" evidence="3">
    <location>
        <begin position="777"/>
        <end position="987"/>
    </location>
</feature>